<dbReference type="InterPro" id="IPR001207">
    <property type="entry name" value="Transposase_mutator"/>
</dbReference>
<proteinExistence type="inferred from homology"/>
<dbReference type="Pfam" id="PF00872">
    <property type="entry name" value="Transposase_mut"/>
    <property type="match status" value="1"/>
</dbReference>
<evidence type="ECO:0000256" key="3">
    <source>
        <dbReference type="ARBA" id="ARBA00022578"/>
    </source>
</evidence>
<keyword evidence="4" id="KW-0238">DNA-binding</keyword>
<keyword evidence="5" id="KW-0233">DNA recombination</keyword>
<accession>A0A087C084</accession>
<reference evidence="7 8" key="1">
    <citation type="submission" date="2014-03" db="EMBL/GenBank/DDBJ databases">
        <title>Genomics of Bifidobacteria.</title>
        <authorList>
            <person name="Ventura M."/>
            <person name="Milani C."/>
            <person name="Lugli G.A."/>
        </authorList>
    </citation>
    <scope>NUCLEOTIDE SEQUENCE [LARGE SCALE GENOMIC DNA]</scope>
    <source>
        <strain evidence="7 8">DSM 21395</strain>
    </source>
</reference>
<evidence type="ECO:0000256" key="2">
    <source>
        <dbReference type="ARBA" id="ARBA00010961"/>
    </source>
</evidence>
<comment type="caution">
    <text evidence="7">The sequence shown here is derived from an EMBL/GenBank/DDBJ whole genome shotgun (WGS) entry which is preliminary data.</text>
</comment>
<evidence type="ECO:0000256" key="6">
    <source>
        <dbReference type="SAM" id="MobiDB-lite"/>
    </source>
</evidence>
<evidence type="ECO:0000256" key="1">
    <source>
        <dbReference type="ARBA" id="ARBA00002190"/>
    </source>
</evidence>
<protein>
    <submittedName>
        <fullName evidence="7">Transposase, mutator-like family protein</fullName>
    </submittedName>
</protein>
<dbReference type="GO" id="GO:0004803">
    <property type="term" value="F:transposase activity"/>
    <property type="evidence" value="ECO:0007669"/>
    <property type="project" value="InterPro"/>
</dbReference>
<evidence type="ECO:0000256" key="4">
    <source>
        <dbReference type="ARBA" id="ARBA00023125"/>
    </source>
</evidence>
<dbReference type="STRING" id="1437603.GCA_000771525_01437"/>
<gene>
    <name evidence="7" type="ORF">BMON_0820</name>
</gene>
<name>A0A087C084_9BIFI</name>
<feature type="region of interest" description="Disordered" evidence="6">
    <location>
        <begin position="1"/>
        <end position="94"/>
    </location>
</feature>
<dbReference type="GO" id="GO:0006313">
    <property type="term" value="P:DNA transposition"/>
    <property type="evidence" value="ECO:0007669"/>
    <property type="project" value="InterPro"/>
</dbReference>
<dbReference type="Proteomes" id="UP000029082">
    <property type="component" value="Unassembled WGS sequence"/>
</dbReference>
<comment type="similarity">
    <text evidence="2">Belongs to the transposase mutator family.</text>
</comment>
<sequence>MAKQQGLASAGPGGLPKQFTKTVPETALDEEMNEHLGRAKHEKSKDGRAQNARNGVTRKTVITHAMGPVDIAVPSDRDASRRPGHRGKASAALE</sequence>
<dbReference type="eggNOG" id="COG3328">
    <property type="taxonomic scope" value="Bacteria"/>
</dbReference>
<evidence type="ECO:0000313" key="7">
    <source>
        <dbReference type="EMBL" id="KFI76684.1"/>
    </source>
</evidence>
<feature type="compositionally biased region" description="Basic and acidic residues" evidence="6">
    <location>
        <begin position="33"/>
        <end position="48"/>
    </location>
</feature>
<dbReference type="AlphaFoldDB" id="A0A087C084"/>
<comment type="function">
    <text evidence="1">Required for the transposition of the insertion element.</text>
</comment>
<dbReference type="EMBL" id="JGZE01000012">
    <property type="protein sequence ID" value="KFI76684.1"/>
    <property type="molecule type" value="Genomic_DNA"/>
</dbReference>
<evidence type="ECO:0000256" key="5">
    <source>
        <dbReference type="ARBA" id="ARBA00023172"/>
    </source>
</evidence>
<evidence type="ECO:0000313" key="8">
    <source>
        <dbReference type="Proteomes" id="UP000029082"/>
    </source>
</evidence>
<organism evidence="7 8">
    <name type="scientific">Bifidobacterium mongoliense DSM 21395</name>
    <dbReference type="NCBI Taxonomy" id="1437603"/>
    <lineage>
        <taxon>Bacteria</taxon>
        <taxon>Bacillati</taxon>
        <taxon>Actinomycetota</taxon>
        <taxon>Actinomycetes</taxon>
        <taxon>Bifidobacteriales</taxon>
        <taxon>Bifidobacteriaceae</taxon>
        <taxon>Bifidobacterium</taxon>
    </lineage>
</organism>
<dbReference type="GO" id="GO:0003677">
    <property type="term" value="F:DNA binding"/>
    <property type="evidence" value="ECO:0007669"/>
    <property type="project" value="UniProtKB-KW"/>
</dbReference>
<keyword evidence="8" id="KW-1185">Reference proteome</keyword>
<keyword evidence="3" id="KW-0815">Transposition</keyword>